<dbReference type="CDD" id="cd00118">
    <property type="entry name" value="LysM"/>
    <property type="match status" value="1"/>
</dbReference>
<dbReference type="RefSeq" id="WP_101185741.1">
    <property type="nucleotide sequence ID" value="NZ_CP031218.1"/>
</dbReference>
<evidence type="ECO:0000256" key="1">
    <source>
        <dbReference type="SAM" id="Phobius"/>
    </source>
</evidence>
<organism evidence="3 4">
    <name type="scientific">Malaciobacter halophilus</name>
    <dbReference type="NCBI Taxonomy" id="197482"/>
    <lineage>
        <taxon>Bacteria</taxon>
        <taxon>Pseudomonadati</taxon>
        <taxon>Campylobacterota</taxon>
        <taxon>Epsilonproteobacteria</taxon>
        <taxon>Campylobacterales</taxon>
        <taxon>Arcobacteraceae</taxon>
        <taxon>Malaciobacter</taxon>
    </lineage>
</organism>
<dbReference type="SMART" id="SM00257">
    <property type="entry name" value="LysM"/>
    <property type="match status" value="1"/>
</dbReference>
<protein>
    <recommendedName>
        <fullName evidence="2">LysM domain-containing protein</fullName>
    </recommendedName>
</protein>
<sequence>MITKKLDDKIKLTAKTVNVKIGQEVKVILKVYDENKKVLKQKEYKEKVQKSTKVEKRFTILSLANELNIDSSKVKYVSGWIDADDDGEITREYEKEVWIEVIEEKITALYFSYNQPSKPTVHEVKEGENLSLIAKKYNTTVEEIVSVNKLANANIIYPKQSILIHNINQEEVNSIKLNNTFIPLGTKVNVIAHGTKGSKAKIKILANNSNFNFLKEDQEINEFDVTFDENGQSITPITLRPKNIEDYKILINKFMPKLGQDIKEEKLILKGEIKKGNYQSSLEVDDMNTIGLAHYQTYIKSAYITNASTGKIEAKLTAKKQGNDIIFQDIEGQNVASTPQDKIANAFGNINNGLGGLVQGMEHKKGSFTLTNSKGIYIKHYESGWSGNPYVKTYSMSKWANGLEKGTFWISVVVGAYQIGSAQEKDVIELKKRGIKTSSYIDGFGQHTEQQIGSTALGFAGGALAGRIAILFLPAGAGVLFTLGTFILSSGAVGWILSTIGEKSIDKIQEIKGSTIINNYQLKEEN</sequence>
<evidence type="ECO:0000313" key="3">
    <source>
        <dbReference type="EMBL" id="PKI79925.1"/>
    </source>
</evidence>
<dbReference type="Pfam" id="PF01476">
    <property type="entry name" value="LysM"/>
    <property type="match status" value="1"/>
</dbReference>
<keyword evidence="1" id="KW-0812">Transmembrane</keyword>
<dbReference type="PROSITE" id="PS51782">
    <property type="entry name" value="LYSM"/>
    <property type="match status" value="1"/>
</dbReference>
<dbReference type="InterPro" id="IPR018392">
    <property type="entry name" value="LysM"/>
</dbReference>
<reference evidence="3 4" key="1">
    <citation type="submission" date="2017-09" db="EMBL/GenBank/DDBJ databases">
        <title>Genomics of the genus Arcobacter.</title>
        <authorList>
            <person name="Perez-Cataluna A."/>
            <person name="Figueras M.J."/>
            <person name="Salas-Masso N."/>
        </authorList>
    </citation>
    <scope>NUCLEOTIDE SEQUENCE [LARGE SCALE GENOMIC DNA]</scope>
    <source>
        <strain evidence="3 4">DSM 18005</strain>
    </source>
</reference>
<feature type="transmembrane region" description="Helical" evidence="1">
    <location>
        <begin position="471"/>
        <end position="497"/>
    </location>
</feature>
<gene>
    <name evidence="3" type="ORF">CP960_12075</name>
</gene>
<dbReference type="InterPro" id="IPR036779">
    <property type="entry name" value="LysM_dom_sf"/>
</dbReference>
<keyword evidence="4" id="KW-1185">Reference proteome</keyword>
<keyword evidence="1" id="KW-0472">Membrane</keyword>
<evidence type="ECO:0000259" key="2">
    <source>
        <dbReference type="PROSITE" id="PS51782"/>
    </source>
</evidence>
<dbReference type="AlphaFoldDB" id="A0A2N1J038"/>
<proteinExistence type="predicted"/>
<name>A0A2N1J038_9BACT</name>
<keyword evidence="1" id="KW-1133">Transmembrane helix</keyword>
<evidence type="ECO:0000313" key="4">
    <source>
        <dbReference type="Proteomes" id="UP000233248"/>
    </source>
</evidence>
<feature type="domain" description="LysM" evidence="2">
    <location>
        <begin position="120"/>
        <end position="164"/>
    </location>
</feature>
<comment type="caution">
    <text evidence="3">The sequence shown here is derived from an EMBL/GenBank/DDBJ whole genome shotgun (WGS) entry which is preliminary data.</text>
</comment>
<dbReference type="KEGG" id="ahs:AHALO_2606"/>
<dbReference type="Proteomes" id="UP000233248">
    <property type="component" value="Unassembled WGS sequence"/>
</dbReference>
<dbReference type="SUPFAM" id="SSF54106">
    <property type="entry name" value="LysM domain"/>
    <property type="match status" value="1"/>
</dbReference>
<accession>A0A2N1J038</accession>
<dbReference type="OrthoDB" id="2156809at2"/>
<dbReference type="Gene3D" id="3.10.350.10">
    <property type="entry name" value="LysM domain"/>
    <property type="match status" value="1"/>
</dbReference>
<dbReference type="EMBL" id="NXIF01000051">
    <property type="protein sequence ID" value="PKI79925.1"/>
    <property type="molecule type" value="Genomic_DNA"/>
</dbReference>